<feature type="coiled-coil region" evidence="1">
    <location>
        <begin position="35"/>
        <end position="69"/>
    </location>
</feature>
<proteinExistence type="predicted"/>
<accession>A0A2H4J1Z3</accession>
<evidence type="ECO:0000259" key="2">
    <source>
        <dbReference type="Pfam" id="PF10552"/>
    </source>
</evidence>
<reference evidence="3" key="1">
    <citation type="submission" date="2017-06" db="EMBL/GenBank/DDBJ databases">
        <title>Novel phages from South African skin metaviromes.</title>
        <authorList>
            <person name="van Zyl L.J."/>
            <person name="Abrahams Y."/>
            <person name="Stander E.A."/>
            <person name="Kirby B.M."/>
            <person name="Clavaud C."/>
            <person name="Farcet C."/>
            <person name="Breton L."/>
            <person name="Trindade M.I."/>
        </authorList>
    </citation>
    <scope>NUCLEOTIDE SEQUENCE</scope>
</reference>
<evidence type="ECO:0000313" key="3">
    <source>
        <dbReference type="EMBL" id="ASN69072.1"/>
    </source>
</evidence>
<protein>
    <recommendedName>
        <fullName evidence="2">ORF6C domain-containing protein</fullName>
    </recommendedName>
</protein>
<evidence type="ECO:0000256" key="1">
    <source>
        <dbReference type="SAM" id="Coils"/>
    </source>
</evidence>
<dbReference type="EMBL" id="MF417885">
    <property type="protein sequence ID" value="ASN69072.1"/>
    <property type="molecule type" value="Genomic_DNA"/>
</dbReference>
<sequence length="172" mass="20382">MSKDNELDIFRQQIEQTNKHGEYILRAIDEIKDIKEEMLTINARTNDRLEDLENTKTLLNGEAKKVKSQVMRRAYLLANKYFKNQVSDELFHKKRIHLQTGIYKKINEHFDAITYTTIRHIDFDNAMNYINSIELVDLPFNYLKLTDKQKEVAEKNNEKVVTLFSVDNREIG</sequence>
<organism evidence="3">
    <name type="scientific">uncultured Caudovirales phage</name>
    <dbReference type="NCBI Taxonomy" id="2100421"/>
    <lineage>
        <taxon>Viruses</taxon>
        <taxon>Duplodnaviria</taxon>
        <taxon>Heunggongvirae</taxon>
        <taxon>Uroviricota</taxon>
        <taxon>Caudoviricetes</taxon>
        <taxon>Peduoviridae</taxon>
        <taxon>Maltschvirus</taxon>
        <taxon>Maltschvirus maltsch</taxon>
    </lineage>
</organism>
<gene>
    <name evidence="3" type="ORF">3S9_33</name>
</gene>
<dbReference type="InterPro" id="IPR018878">
    <property type="entry name" value="ORF6C_dom"/>
</dbReference>
<keyword evidence="1" id="KW-0175">Coiled coil</keyword>
<dbReference type="Pfam" id="PF10552">
    <property type="entry name" value="ORF6C"/>
    <property type="match status" value="1"/>
</dbReference>
<name>A0A2H4J1Z3_9CAUD</name>
<feature type="domain" description="ORF6C" evidence="2">
    <location>
        <begin position="43"/>
        <end position="134"/>
    </location>
</feature>